<dbReference type="PANTHER" id="PTHR24276:SF98">
    <property type="entry name" value="FI18310P1-RELATED"/>
    <property type="match status" value="1"/>
</dbReference>
<reference evidence="3 4" key="1">
    <citation type="submission" date="2021-02" db="EMBL/GenBank/DDBJ databases">
        <authorList>
            <person name="Ra J.-S."/>
        </authorList>
    </citation>
    <scope>NUCLEOTIDE SEQUENCE [LARGE SCALE GENOMIC DNA]</scope>
    <source>
        <strain evidence="3 4">MMS20-R1-14</strain>
    </source>
</reference>
<keyword evidence="4" id="KW-1185">Reference proteome</keyword>
<proteinExistence type="predicted"/>
<dbReference type="RefSeq" id="WP_204928508.1">
    <property type="nucleotide sequence ID" value="NZ_JAFEUC010000023.1"/>
</dbReference>
<keyword evidence="1" id="KW-1015">Disulfide bond</keyword>
<dbReference type="SUPFAM" id="SSF50494">
    <property type="entry name" value="Trypsin-like serine proteases"/>
    <property type="match status" value="1"/>
</dbReference>
<sequence>MAGTAQPAGAVIGGNSAGYLRGQVQIFVNDSYQCAGTLIASNWVLTARHCFDNTGGNVNNSLVAAGERTLAKGHLMAIAGIYKEPFQDAMLLNLWQDVPNWSRIVVGYSLAYPPINSTPSISGWGATTRGSTTPASFLRICGMRVTDYNIHHYLVGAGNSAMRMVSYGSGVPGQGDSGAGIYWLDKIYGVHIANNETDLAYGLTTHYLADWIEAVSGVGPS</sequence>
<dbReference type="Pfam" id="PF00089">
    <property type="entry name" value="Trypsin"/>
    <property type="match status" value="1"/>
</dbReference>
<dbReference type="Gene3D" id="2.40.10.10">
    <property type="entry name" value="Trypsin-like serine proteases"/>
    <property type="match status" value="1"/>
</dbReference>
<gene>
    <name evidence="3" type="ORF">JQX11_31215</name>
</gene>
<evidence type="ECO:0000259" key="2">
    <source>
        <dbReference type="PROSITE" id="PS50240"/>
    </source>
</evidence>
<evidence type="ECO:0000256" key="1">
    <source>
        <dbReference type="ARBA" id="ARBA00023157"/>
    </source>
</evidence>
<dbReference type="InterPro" id="IPR050430">
    <property type="entry name" value="Peptidase_S1"/>
</dbReference>
<name>A0ABS2J5J9_9ACTN</name>
<dbReference type="SMART" id="SM00020">
    <property type="entry name" value="Tryp_SPc"/>
    <property type="match status" value="1"/>
</dbReference>
<dbReference type="PROSITE" id="PS50240">
    <property type="entry name" value="TRYPSIN_DOM"/>
    <property type="match status" value="1"/>
</dbReference>
<dbReference type="EMBL" id="JAFEUC010000023">
    <property type="protein sequence ID" value="MBM7080791.1"/>
    <property type="molecule type" value="Genomic_DNA"/>
</dbReference>
<comment type="caution">
    <text evidence="3">The sequence shown here is derived from an EMBL/GenBank/DDBJ whole genome shotgun (WGS) entry which is preliminary data.</text>
</comment>
<evidence type="ECO:0000313" key="3">
    <source>
        <dbReference type="EMBL" id="MBM7080791.1"/>
    </source>
</evidence>
<organism evidence="3 4">
    <name type="scientific">Micromonospora humida</name>
    <dbReference type="NCBI Taxonomy" id="2809018"/>
    <lineage>
        <taxon>Bacteria</taxon>
        <taxon>Bacillati</taxon>
        <taxon>Actinomycetota</taxon>
        <taxon>Actinomycetes</taxon>
        <taxon>Micromonosporales</taxon>
        <taxon>Micromonosporaceae</taxon>
        <taxon>Micromonospora</taxon>
    </lineage>
</organism>
<dbReference type="InterPro" id="IPR001254">
    <property type="entry name" value="Trypsin_dom"/>
</dbReference>
<evidence type="ECO:0000313" key="4">
    <source>
        <dbReference type="Proteomes" id="UP001518872"/>
    </source>
</evidence>
<dbReference type="InterPro" id="IPR043504">
    <property type="entry name" value="Peptidase_S1_PA_chymotrypsin"/>
</dbReference>
<dbReference type="InterPro" id="IPR009003">
    <property type="entry name" value="Peptidase_S1_PA"/>
</dbReference>
<protein>
    <submittedName>
        <fullName evidence="3">Trypsin-like serine protease</fullName>
    </submittedName>
</protein>
<accession>A0ABS2J5J9</accession>
<dbReference type="Proteomes" id="UP001518872">
    <property type="component" value="Unassembled WGS sequence"/>
</dbReference>
<feature type="domain" description="Peptidase S1" evidence="2">
    <location>
        <begin position="11"/>
        <end position="217"/>
    </location>
</feature>
<dbReference type="PANTHER" id="PTHR24276">
    <property type="entry name" value="POLYSERASE-RELATED"/>
    <property type="match status" value="1"/>
</dbReference>